<organism evidence="9 10">
    <name type="scientific">Berkelbacteria bacterium GW2011_GWE1_39_12</name>
    <dbReference type="NCBI Taxonomy" id="1618337"/>
    <lineage>
        <taxon>Bacteria</taxon>
        <taxon>Candidatus Berkelbacteria</taxon>
    </lineage>
</organism>
<reference evidence="9 10" key="1">
    <citation type="journal article" date="2015" name="Nature">
        <title>rRNA introns, odd ribosomes, and small enigmatic genomes across a large radiation of phyla.</title>
        <authorList>
            <person name="Brown C.T."/>
            <person name="Hug L.A."/>
            <person name="Thomas B.C."/>
            <person name="Sharon I."/>
            <person name="Castelle C.J."/>
            <person name="Singh A."/>
            <person name="Wilkins M.J."/>
            <person name="Williams K.H."/>
            <person name="Banfield J.F."/>
        </authorList>
    </citation>
    <scope>NUCLEOTIDE SEQUENCE [LARGE SCALE GENOMIC DNA]</scope>
</reference>
<dbReference type="CDD" id="cd01335">
    <property type="entry name" value="Radical_SAM"/>
    <property type="match status" value="1"/>
</dbReference>
<dbReference type="CDD" id="cd02068">
    <property type="entry name" value="radical_SAM_B12_BD"/>
    <property type="match status" value="1"/>
</dbReference>
<dbReference type="InterPro" id="IPR051198">
    <property type="entry name" value="BchE-like"/>
</dbReference>
<dbReference type="SUPFAM" id="SSF102114">
    <property type="entry name" value="Radical SAM enzymes"/>
    <property type="match status" value="1"/>
</dbReference>
<keyword evidence="3" id="KW-0479">Metal-binding</keyword>
<keyword evidence="6" id="KW-0472">Membrane</keyword>
<keyword evidence="2" id="KW-0949">S-adenosyl-L-methionine</keyword>
<evidence type="ECO:0000256" key="3">
    <source>
        <dbReference type="ARBA" id="ARBA00022723"/>
    </source>
</evidence>
<evidence type="ECO:0000259" key="8">
    <source>
        <dbReference type="PROSITE" id="PS51918"/>
    </source>
</evidence>
<evidence type="ECO:0000256" key="1">
    <source>
        <dbReference type="ARBA" id="ARBA00001966"/>
    </source>
</evidence>
<dbReference type="Proteomes" id="UP000035648">
    <property type="component" value="Chromosome"/>
</dbReference>
<feature type="transmembrane region" description="Helical" evidence="6">
    <location>
        <begin position="412"/>
        <end position="432"/>
    </location>
</feature>
<dbReference type="PROSITE" id="PS51332">
    <property type="entry name" value="B12_BINDING"/>
    <property type="match status" value="1"/>
</dbReference>
<dbReference type="SFLD" id="SFLDS00029">
    <property type="entry name" value="Radical_SAM"/>
    <property type="match status" value="1"/>
</dbReference>
<evidence type="ECO:0000256" key="4">
    <source>
        <dbReference type="ARBA" id="ARBA00023004"/>
    </source>
</evidence>
<keyword evidence="6" id="KW-1133">Transmembrane helix</keyword>
<feature type="domain" description="B12-binding" evidence="7">
    <location>
        <begin position="4"/>
        <end position="137"/>
    </location>
</feature>
<dbReference type="Gene3D" id="3.80.30.20">
    <property type="entry name" value="tm_1862 like domain"/>
    <property type="match status" value="1"/>
</dbReference>
<name>A0A0G4B2Y2_9BACT</name>
<dbReference type="SMART" id="SM00729">
    <property type="entry name" value="Elp3"/>
    <property type="match status" value="1"/>
</dbReference>
<dbReference type="PANTHER" id="PTHR43409">
    <property type="entry name" value="ANAEROBIC MAGNESIUM-PROTOPORPHYRIN IX MONOMETHYL ESTER CYCLASE-RELATED"/>
    <property type="match status" value="1"/>
</dbReference>
<dbReference type="Gene3D" id="3.40.50.280">
    <property type="entry name" value="Cobalamin-binding domain"/>
    <property type="match status" value="1"/>
</dbReference>
<accession>A0A0G4B2Y2</accession>
<evidence type="ECO:0000259" key="7">
    <source>
        <dbReference type="PROSITE" id="PS51332"/>
    </source>
</evidence>
<evidence type="ECO:0000256" key="5">
    <source>
        <dbReference type="ARBA" id="ARBA00023014"/>
    </source>
</evidence>
<dbReference type="GO" id="GO:0003824">
    <property type="term" value="F:catalytic activity"/>
    <property type="evidence" value="ECO:0007669"/>
    <property type="project" value="InterPro"/>
</dbReference>
<dbReference type="InterPro" id="IPR007197">
    <property type="entry name" value="rSAM"/>
</dbReference>
<dbReference type="GO" id="GO:0051539">
    <property type="term" value="F:4 iron, 4 sulfur cluster binding"/>
    <property type="evidence" value="ECO:0007669"/>
    <property type="project" value="UniProtKB-KW"/>
</dbReference>
<comment type="cofactor">
    <cofactor evidence="1">
        <name>[4Fe-4S] cluster</name>
        <dbReference type="ChEBI" id="CHEBI:49883"/>
    </cofactor>
</comment>
<evidence type="ECO:0000256" key="2">
    <source>
        <dbReference type="ARBA" id="ARBA00022691"/>
    </source>
</evidence>
<dbReference type="GO" id="GO:0031419">
    <property type="term" value="F:cobalamin binding"/>
    <property type="evidence" value="ECO:0007669"/>
    <property type="project" value="InterPro"/>
</dbReference>
<evidence type="ECO:0000313" key="9">
    <source>
        <dbReference type="EMBL" id="AKM82301.1"/>
    </source>
</evidence>
<evidence type="ECO:0000313" key="10">
    <source>
        <dbReference type="Proteomes" id="UP000035648"/>
    </source>
</evidence>
<keyword evidence="5" id="KW-0411">Iron-sulfur</keyword>
<dbReference type="STRING" id="1618337.UT28_C0001G0496"/>
<dbReference type="SFLD" id="SFLDG01123">
    <property type="entry name" value="methyltransferase_(Class_B)"/>
    <property type="match status" value="1"/>
</dbReference>
<dbReference type="KEGG" id="bbgw:UT28_C0001G0496"/>
<dbReference type="InterPro" id="IPR023404">
    <property type="entry name" value="rSAM_horseshoe"/>
</dbReference>
<dbReference type="GO" id="GO:0046872">
    <property type="term" value="F:metal ion binding"/>
    <property type="evidence" value="ECO:0007669"/>
    <property type="project" value="UniProtKB-KW"/>
</dbReference>
<dbReference type="Pfam" id="PF04055">
    <property type="entry name" value="Radical_SAM"/>
    <property type="match status" value="1"/>
</dbReference>
<feature type="domain" description="Radical SAM core" evidence="8">
    <location>
        <begin position="178"/>
        <end position="407"/>
    </location>
</feature>
<dbReference type="Pfam" id="PF02310">
    <property type="entry name" value="B12-binding"/>
    <property type="match status" value="1"/>
</dbReference>
<dbReference type="SFLD" id="SFLDG01082">
    <property type="entry name" value="B12-binding_domain_containing"/>
    <property type="match status" value="1"/>
</dbReference>
<dbReference type="InterPro" id="IPR058240">
    <property type="entry name" value="rSAM_sf"/>
</dbReference>
<dbReference type="InterPro" id="IPR006638">
    <property type="entry name" value="Elp3/MiaA/NifB-like_rSAM"/>
</dbReference>
<dbReference type="PROSITE" id="PS51918">
    <property type="entry name" value="RADICAL_SAM"/>
    <property type="match status" value="1"/>
</dbReference>
<dbReference type="InterPro" id="IPR006158">
    <property type="entry name" value="Cobalamin-bd"/>
</dbReference>
<keyword evidence="6" id="KW-0812">Transmembrane</keyword>
<keyword evidence="4" id="KW-0408">Iron</keyword>
<proteinExistence type="predicted"/>
<sequence>MKIEKIALVEPVGVDWFNIYALTRMPRGIPLLAAILRQTGYQVDCYVGSIKKIKLKDLMQYDVIGFSAISCTIYPTHDMIRKLIDMGFVGKIIVGGPHATVLPAESIITGADVVVRNEGDKALLEVIAAFESGSDLGKIAGIHWWDGETIRSTPNRPFLTEQELSELPFPALDSIVGLERMNLVPITFSRGCPYQCEFCGVAGMYGSRYRCTTVEWRVAQVRNLKENYPEIWATTAIFFTDDNLFGTPRSREVTIEFLNRLVAEDLVPPMGFVCQIRVADATPEIAALFKKANCCLVCMGIESADDKALKLLNKEQTAEDIRVGLANLHAEGLNTLAMTIAGTDEDTFWSFWRSIRQLTKWGITYLQVLNLVPLVGTPMTKRFMAEGRKCCENYDRHNGMHVTIKPKKMSRFGVWASLYLVCFGWFYGRLLLKPSFKYRKLIWVGALQELKRPWEIIRNRFRR</sequence>
<evidence type="ECO:0000256" key="6">
    <source>
        <dbReference type="SAM" id="Phobius"/>
    </source>
</evidence>
<dbReference type="EMBL" id="CP011213">
    <property type="protein sequence ID" value="AKM82301.1"/>
    <property type="molecule type" value="Genomic_DNA"/>
</dbReference>
<protein>
    <submittedName>
        <fullName evidence="9">Radical SAM domain-containing protein</fullName>
    </submittedName>
</protein>
<dbReference type="InterPro" id="IPR034466">
    <property type="entry name" value="Methyltransferase_Class_B"/>
</dbReference>
<dbReference type="AlphaFoldDB" id="A0A0G4B2Y2"/>
<gene>
    <name evidence="9" type="ORF">UT28_C0001G0496</name>
</gene>